<evidence type="ECO:0000313" key="1">
    <source>
        <dbReference type="EMBL" id="PHT37735.1"/>
    </source>
</evidence>
<accession>A0A2G2VXN5</accession>
<name>A0A2G2VXN5_CAPBA</name>
<protein>
    <submittedName>
        <fullName evidence="1">Uncharacterized protein</fullName>
    </submittedName>
</protein>
<proteinExistence type="predicted"/>
<reference evidence="1 2" key="1">
    <citation type="journal article" date="2017" name="Genome Biol.">
        <title>New reference genome sequences of hot pepper reveal the massive evolution of plant disease-resistance genes by retroduplication.</title>
        <authorList>
            <person name="Kim S."/>
            <person name="Park J."/>
            <person name="Yeom S.I."/>
            <person name="Kim Y.M."/>
            <person name="Seo E."/>
            <person name="Kim K.T."/>
            <person name="Kim M.S."/>
            <person name="Lee J.M."/>
            <person name="Cheong K."/>
            <person name="Shin H.S."/>
            <person name="Kim S.B."/>
            <person name="Han K."/>
            <person name="Lee J."/>
            <person name="Park M."/>
            <person name="Lee H.A."/>
            <person name="Lee H.Y."/>
            <person name="Lee Y."/>
            <person name="Oh S."/>
            <person name="Lee J.H."/>
            <person name="Choi E."/>
            <person name="Choi E."/>
            <person name="Lee S.E."/>
            <person name="Jeon J."/>
            <person name="Kim H."/>
            <person name="Choi G."/>
            <person name="Song H."/>
            <person name="Lee J."/>
            <person name="Lee S.C."/>
            <person name="Kwon J.K."/>
            <person name="Lee H.Y."/>
            <person name="Koo N."/>
            <person name="Hong Y."/>
            <person name="Kim R.W."/>
            <person name="Kang W.H."/>
            <person name="Huh J.H."/>
            <person name="Kang B.C."/>
            <person name="Yang T.J."/>
            <person name="Lee Y.H."/>
            <person name="Bennetzen J.L."/>
            <person name="Choi D."/>
        </authorList>
    </citation>
    <scope>NUCLEOTIDE SEQUENCE [LARGE SCALE GENOMIC DNA]</scope>
    <source>
        <strain evidence="2">cv. PBC81</strain>
    </source>
</reference>
<organism evidence="1 2">
    <name type="scientific">Capsicum baccatum</name>
    <name type="common">Peruvian pepper</name>
    <dbReference type="NCBI Taxonomy" id="33114"/>
    <lineage>
        <taxon>Eukaryota</taxon>
        <taxon>Viridiplantae</taxon>
        <taxon>Streptophyta</taxon>
        <taxon>Embryophyta</taxon>
        <taxon>Tracheophyta</taxon>
        <taxon>Spermatophyta</taxon>
        <taxon>Magnoliopsida</taxon>
        <taxon>eudicotyledons</taxon>
        <taxon>Gunneridae</taxon>
        <taxon>Pentapetalae</taxon>
        <taxon>asterids</taxon>
        <taxon>lamiids</taxon>
        <taxon>Solanales</taxon>
        <taxon>Solanaceae</taxon>
        <taxon>Solanoideae</taxon>
        <taxon>Capsiceae</taxon>
        <taxon>Capsicum</taxon>
    </lineage>
</organism>
<comment type="caution">
    <text evidence="1">The sequence shown here is derived from an EMBL/GenBank/DDBJ whole genome shotgun (WGS) entry which is preliminary data.</text>
</comment>
<evidence type="ECO:0000313" key="2">
    <source>
        <dbReference type="Proteomes" id="UP000224567"/>
    </source>
</evidence>
<sequence>MEEALPGKLHDDIINHYNILIDNVEAISSGRSQLPNYLEVHSGFNQNSRDVGNEGGGGGEMEVDNEIFRPLITRVDDRVRVSLSGGNLNIEKIRDTRSTLEGDL</sequence>
<keyword evidence="2" id="KW-1185">Reference proteome</keyword>
<reference evidence="2" key="2">
    <citation type="journal article" date="2017" name="J. Anim. Genet.">
        <title>Multiple reference genome sequences of hot pepper reveal the massive evolution of plant disease resistance genes by retroduplication.</title>
        <authorList>
            <person name="Kim S."/>
            <person name="Park J."/>
            <person name="Yeom S.-I."/>
            <person name="Kim Y.-M."/>
            <person name="Seo E."/>
            <person name="Kim K.-T."/>
            <person name="Kim M.-S."/>
            <person name="Lee J.M."/>
            <person name="Cheong K."/>
            <person name="Shin H.-S."/>
            <person name="Kim S.-B."/>
            <person name="Han K."/>
            <person name="Lee J."/>
            <person name="Park M."/>
            <person name="Lee H.-A."/>
            <person name="Lee H.-Y."/>
            <person name="Lee Y."/>
            <person name="Oh S."/>
            <person name="Lee J.H."/>
            <person name="Choi E."/>
            <person name="Choi E."/>
            <person name="Lee S.E."/>
            <person name="Jeon J."/>
            <person name="Kim H."/>
            <person name="Choi G."/>
            <person name="Song H."/>
            <person name="Lee J."/>
            <person name="Lee S.-C."/>
            <person name="Kwon J.-K."/>
            <person name="Lee H.-Y."/>
            <person name="Koo N."/>
            <person name="Hong Y."/>
            <person name="Kim R.W."/>
            <person name="Kang W.-H."/>
            <person name="Huh J.H."/>
            <person name="Kang B.-C."/>
            <person name="Yang T.-J."/>
            <person name="Lee Y.-H."/>
            <person name="Bennetzen J.L."/>
            <person name="Choi D."/>
        </authorList>
    </citation>
    <scope>NUCLEOTIDE SEQUENCE [LARGE SCALE GENOMIC DNA]</scope>
    <source>
        <strain evidence="2">cv. PBC81</strain>
    </source>
</reference>
<dbReference type="STRING" id="33114.A0A2G2VXN5"/>
<dbReference type="OrthoDB" id="118550at2759"/>
<dbReference type="Proteomes" id="UP000224567">
    <property type="component" value="Unassembled WGS sequence"/>
</dbReference>
<gene>
    <name evidence="1" type="ORF">CQW23_21308</name>
</gene>
<dbReference type="EMBL" id="MLFT02000009">
    <property type="protein sequence ID" value="PHT37735.1"/>
    <property type="molecule type" value="Genomic_DNA"/>
</dbReference>
<dbReference type="AlphaFoldDB" id="A0A2G2VXN5"/>